<evidence type="ECO:0000256" key="8">
    <source>
        <dbReference type="ARBA" id="ARBA00022723"/>
    </source>
</evidence>
<reference evidence="14" key="2">
    <citation type="journal article" date="2021" name="PeerJ">
        <title>Extensive microbial diversity within the chicken gut microbiome revealed by metagenomics and culture.</title>
        <authorList>
            <person name="Gilroy R."/>
            <person name="Ravi A."/>
            <person name="Getino M."/>
            <person name="Pursley I."/>
            <person name="Horton D.L."/>
            <person name="Alikhan N.F."/>
            <person name="Baker D."/>
            <person name="Gharbi K."/>
            <person name="Hall N."/>
            <person name="Watson M."/>
            <person name="Adriaenssens E.M."/>
            <person name="Foster-Nyarko E."/>
            <person name="Jarju S."/>
            <person name="Secka A."/>
            <person name="Antonio M."/>
            <person name="Oren A."/>
            <person name="Chaudhuri R.R."/>
            <person name="La Ragione R."/>
            <person name="Hildebrand F."/>
            <person name="Pallen M.J."/>
        </authorList>
    </citation>
    <scope>NUCLEOTIDE SEQUENCE</scope>
    <source>
        <strain evidence="14">21143</strain>
    </source>
</reference>
<evidence type="ECO:0000256" key="4">
    <source>
        <dbReference type="ARBA" id="ARBA00022475"/>
    </source>
</evidence>
<reference evidence="14" key="1">
    <citation type="submission" date="2020-10" db="EMBL/GenBank/DDBJ databases">
        <authorList>
            <person name="Gilroy R."/>
        </authorList>
    </citation>
    <scope>NUCLEOTIDE SEQUENCE</scope>
    <source>
        <strain evidence="14">21143</strain>
    </source>
</reference>
<keyword evidence="12 13" id="KW-0472">Membrane</keyword>
<evidence type="ECO:0000313" key="15">
    <source>
        <dbReference type="Proteomes" id="UP000886722"/>
    </source>
</evidence>
<dbReference type="PANTHER" id="PTHR30365:SF0">
    <property type="entry name" value="CYTOCHROME BD-I UBIQUINOL OXIDASE SUBUNIT 1"/>
    <property type="match status" value="1"/>
</dbReference>
<evidence type="ECO:0000256" key="13">
    <source>
        <dbReference type="PIRNR" id="PIRNR006446"/>
    </source>
</evidence>
<keyword evidence="8 13" id="KW-0479">Metal-binding</keyword>
<dbReference type="PANTHER" id="PTHR30365">
    <property type="entry name" value="CYTOCHROME D UBIQUINOL OXIDASE"/>
    <property type="match status" value="1"/>
</dbReference>
<dbReference type="InterPro" id="IPR002585">
    <property type="entry name" value="Cyt-d_ubiquinol_oxidase_su_1"/>
</dbReference>
<dbReference type="Pfam" id="PF01654">
    <property type="entry name" value="Cyt_bd_oxida_I"/>
    <property type="match status" value="1"/>
</dbReference>
<keyword evidence="6 13" id="KW-0349">Heme</keyword>
<keyword evidence="4 13" id="KW-1003">Cell membrane</keyword>
<dbReference type="GO" id="GO:0070069">
    <property type="term" value="C:cytochrome complex"/>
    <property type="evidence" value="ECO:0007669"/>
    <property type="project" value="UniProtKB-UniRule"/>
</dbReference>
<evidence type="ECO:0000256" key="10">
    <source>
        <dbReference type="ARBA" id="ARBA00022989"/>
    </source>
</evidence>
<evidence type="ECO:0000256" key="7">
    <source>
        <dbReference type="ARBA" id="ARBA00022692"/>
    </source>
</evidence>
<evidence type="ECO:0000256" key="5">
    <source>
        <dbReference type="ARBA" id="ARBA00022519"/>
    </source>
</evidence>
<evidence type="ECO:0000256" key="6">
    <source>
        <dbReference type="ARBA" id="ARBA00022617"/>
    </source>
</evidence>
<gene>
    <name evidence="14" type="ORF">IAD06_03735</name>
</gene>
<dbReference type="GO" id="GO:0019646">
    <property type="term" value="P:aerobic electron transport chain"/>
    <property type="evidence" value="ECO:0007669"/>
    <property type="project" value="InterPro"/>
</dbReference>
<evidence type="ECO:0000256" key="3">
    <source>
        <dbReference type="ARBA" id="ARBA00022448"/>
    </source>
</evidence>
<feature type="transmembrane region" description="Helical" evidence="13">
    <location>
        <begin position="132"/>
        <end position="154"/>
    </location>
</feature>
<comment type="similarity">
    <text evidence="2 13">Belongs to the cytochrome ubiquinol oxidase subunit 1 family.</text>
</comment>
<feature type="transmembrane region" description="Helical" evidence="13">
    <location>
        <begin position="436"/>
        <end position="458"/>
    </location>
</feature>
<evidence type="ECO:0000256" key="12">
    <source>
        <dbReference type="ARBA" id="ARBA00023136"/>
    </source>
</evidence>
<evidence type="ECO:0000313" key="14">
    <source>
        <dbReference type="EMBL" id="HIT39134.1"/>
    </source>
</evidence>
<dbReference type="GO" id="GO:0009055">
    <property type="term" value="F:electron transfer activity"/>
    <property type="evidence" value="ECO:0007669"/>
    <property type="project" value="UniProtKB-UniRule"/>
</dbReference>
<dbReference type="Proteomes" id="UP000886722">
    <property type="component" value="Unassembled WGS sequence"/>
</dbReference>
<feature type="transmembrane region" description="Helical" evidence="13">
    <location>
        <begin position="96"/>
        <end position="120"/>
    </location>
</feature>
<evidence type="ECO:0000256" key="9">
    <source>
        <dbReference type="ARBA" id="ARBA00022982"/>
    </source>
</evidence>
<accession>A0A9D1GF73</accession>
<protein>
    <submittedName>
        <fullName evidence="14">Cytochrome ubiquinol oxidase subunit I</fullName>
    </submittedName>
</protein>
<comment type="subcellular location">
    <subcellularLocation>
        <location evidence="1">Cell inner membrane</location>
        <topology evidence="1">Multi-pass membrane protein</topology>
    </subcellularLocation>
</comment>
<feature type="transmembrane region" description="Helical" evidence="13">
    <location>
        <begin position="399"/>
        <end position="424"/>
    </location>
</feature>
<keyword evidence="3 13" id="KW-0813">Transport</keyword>
<organism evidence="14 15">
    <name type="scientific">Candidatus Caccoplasma intestinavium</name>
    <dbReference type="NCBI Taxonomy" id="2840716"/>
    <lineage>
        <taxon>Bacteria</taxon>
        <taxon>Pseudomonadati</taxon>
        <taxon>Bacteroidota</taxon>
        <taxon>Bacteroidia</taxon>
        <taxon>Bacteroidales</taxon>
        <taxon>Bacteroidaceae</taxon>
        <taxon>Bacteroidaceae incertae sedis</taxon>
        <taxon>Candidatus Caccoplasma</taxon>
    </lineage>
</organism>
<feature type="transmembrane region" description="Helical" evidence="13">
    <location>
        <begin position="489"/>
        <end position="508"/>
    </location>
</feature>
<keyword evidence="7 13" id="KW-0812">Transmembrane</keyword>
<dbReference type="GO" id="GO:0046872">
    <property type="term" value="F:metal ion binding"/>
    <property type="evidence" value="ECO:0007669"/>
    <property type="project" value="UniProtKB-UniRule"/>
</dbReference>
<keyword evidence="5" id="KW-0997">Cell inner membrane</keyword>
<dbReference type="GO" id="GO:0020037">
    <property type="term" value="F:heme binding"/>
    <property type="evidence" value="ECO:0007669"/>
    <property type="project" value="TreeGrafter"/>
</dbReference>
<comment type="caution">
    <text evidence="14">The sequence shown here is derived from an EMBL/GenBank/DDBJ whole genome shotgun (WGS) entry which is preliminary data.</text>
</comment>
<evidence type="ECO:0000256" key="11">
    <source>
        <dbReference type="ARBA" id="ARBA00023004"/>
    </source>
</evidence>
<feature type="transmembrane region" description="Helical" evidence="13">
    <location>
        <begin position="187"/>
        <end position="211"/>
    </location>
</feature>
<dbReference type="GO" id="GO:0005886">
    <property type="term" value="C:plasma membrane"/>
    <property type="evidence" value="ECO:0007669"/>
    <property type="project" value="UniProtKB-SubCell"/>
</dbReference>
<feature type="transmembrane region" description="Helical" evidence="13">
    <location>
        <begin position="223"/>
        <end position="241"/>
    </location>
</feature>
<evidence type="ECO:0000256" key="2">
    <source>
        <dbReference type="ARBA" id="ARBA00009819"/>
    </source>
</evidence>
<sequence>MGDLYSLVDWSRAQFALTAMYHWLFVPLTLGLGLIIGCMETIYYRTRDERWKRITKYWMNLFGVNFALGIATGIILEFQFGTNWSNYSWFVGDIFGAPLAIEGILAFFMEATFVAIMFFGWNKVSRGMHLTATWLTAIGAALSALWILVANAWMQFPTGMQFNPDSVRNEMVDFFAVIFSPVAINKFLHSVSAGWVLGAIFVISISSWYLLKKREDFLARNSMKVAAWIGLAGILLVLYTGDGSAYWAGKKQPMKLAVMEGVYEGSEGRGLIAVGVLNPEKKTYDDDVEPFLFKIEIPKLLSILATRHVDGFVPGIENIIEGGYTEVNEKGEEVVALSAEDRIERGKLAIRALADYKQARKAGDEQAADEARLVLEENFPHFGYGYVTDLSQLVPYVPLVFYSFHIMVLLGMYFLLLFVVVLVLSYRKSIASYAWLLWIFLFSLPLGYICLESGWVVAEMGRQPWVIQDIMPTFAAVSRIETAAVQTTFWLFAAIFTVLLVAEIGIMLKQIKKGSEQK</sequence>
<dbReference type="PIRSF" id="PIRSF006446">
    <property type="entry name" value="Cyt_quinol_oxidase_1"/>
    <property type="match status" value="1"/>
</dbReference>
<dbReference type="EMBL" id="DVKT01000029">
    <property type="protein sequence ID" value="HIT39134.1"/>
    <property type="molecule type" value="Genomic_DNA"/>
</dbReference>
<evidence type="ECO:0000256" key="1">
    <source>
        <dbReference type="ARBA" id="ARBA00004429"/>
    </source>
</evidence>
<dbReference type="GO" id="GO:0016682">
    <property type="term" value="F:oxidoreductase activity, acting on diphenols and related substances as donors, oxygen as acceptor"/>
    <property type="evidence" value="ECO:0007669"/>
    <property type="project" value="TreeGrafter"/>
</dbReference>
<dbReference type="AlphaFoldDB" id="A0A9D1GF73"/>
<feature type="transmembrane region" description="Helical" evidence="13">
    <location>
        <begin position="20"/>
        <end position="45"/>
    </location>
</feature>
<keyword evidence="9 13" id="KW-0249">Electron transport</keyword>
<feature type="transmembrane region" description="Helical" evidence="13">
    <location>
        <begin position="57"/>
        <end position="76"/>
    </location>
</feature>
<name>A0A9D1GF73_9BACT</name>
<keyword evidence="10 13" id="KW-1133">Transmembrane helix</keyword>
<keyword evidence="11 13" id="KW-0408">Iron</keyword>
<proteinExistence type="inferred from homology"/>